<name>A0A841GW94_9BACT</name>
<comment type="caution">
    <text evidence="1">The sequence shown here is derived from an EMBL/GenBank/DDBJ whole genome shotgun (WGS) entry which is preliminary data.</text>
</comment>
<keyword evidence="2" id="KW-1185">Reference proteome</keyword>
<gene>
    <name evidence="1" type="ORF">HNQ61_001631</name>
</gene>
<sequence length="80" mass="8952">MDSIPVPPEIEVLFRLAGRQTLSSHAAKLNARIEELRPRIAAIMLEMILLELEQEPPMRPPSSSELAVLLKSGDPRVRLL</sequence>
<proteinExistence type="predicted"/>
<organism evidence="1 2">
    <name type="scientific">Longimicrobium terrae</name>
    <dbReference type="NCBI Taxonomy" id="1639882"/>
    <lineage>
        <taxon>Bacteria</taxon>
        <taxon>Pseudomonadati</taxon>
        <taxon>Gemmatimonadota</taxon>
        <taxon>Longimicrobiia</taxon>
        <taxon>Longimicrobiales</taxon>
        <taxon>Longimicrobiaceae</taxon>
        <taxon>Longimicrobium</taxon>
    </lineage>
</organism>
<evidence type="ECO:0000313" key="2">
    <source>
        <dbReference type="Proteomes" id="UP000582837"/>
    </source>
</evidence>
<reference evidence="1 2" key="1">
    <citation type="submission" date="2020-08" db="EMBL/GenBank/DDBJ databases">
        <title>Genomic Encyclopedia of Type Strains, Phase IV (KMG-IV): sequencing the most valuable type-strain genomes for metagenomic binning, comparative biology and taxonomic classification.</title>
        <authorList>
            <person name="Goeker M."/>
        </authorList>
    </citation>
    <scope>NUCLEOTIDE SEQUENCE [LARGE SCALE GENOMIC DNA]</scope>
    <source>
        <strain evidence="1 2">DSM 29007</strain>
    </source>
</reference>
<dbReference type="RefSeq" id="WP_170039710.1">
    <property type="nucleotide sequence ID" value="NZ_JACHIA010000003.1"/>
</dbReference>
<evidence type="ECO:0000313" key="1">
    <source>
        <dbReference type="EMBL" id="MBB6070014.1"/>
    </source>
</evidence>
<protein>
    <submittedName>
        <fullName evidence="1">Uncharacterized protein</fullName>
    </submittedName>
</protein>
<dbReference type="EMBL" id="JACHIA010000003">
    <property type="protein sequence ID" value="MBB6070014.1"/>
    <property type="molecule type" value="Genomic_DNA"/>
</dbReference>
<dbReference type="Proteomes" id="UP000582837">
    <property type="component" value="Unassembled WGS sequence"/>
</dbReference>
<accession>A0A841GW94</accession>
<dbReference type="AlphaFoldDB" id="A0A841GW94"/>